<name>A0ABT9FVV3_9BACL</name>
<feature type="transmembrane region" description="Helical" evidence="8">
    <location>
        <begin position="15"/>
        <end position="40"/>
    </location>
</feature>
<evidence type="ECO:0000256" key="3">
    <source>
        <dbReference type="ARBA" id="ARBA00022448"/>
    </source>
</evidence>
<feature type="transmembrane region" description="Helical" evidence="8">
    <location>
        <begin position="309"/>
        <end position="329"/>
    </location>
</feature>
<keyword evidence="7 8" id="KW-0472">Membrane</keyword>
<dbReference type="CDD" id="cd06550">
    <property type="entry name" value="TM_ABC_iron-siderophores_like"/>
    <property type="match status" value="1"/>
</dbReference>
<comment type="caution">
    <text evidence="9">The sequence shown here is derived from an EMBL/GenBank/DDBJ whole genome shotgun (WGS) entry which is preliminary data.</text>
</comment>
<dbReference type="InterPro" id="IPR037294">
    <property type="entry name" value="ABC_BtuC-like"/>
</dbReference>
<gene>
    <name evidence="9" type="ORF">OIN60_18810</name>
</gene>
<keyword evidence="4" id="KW-1003">Cell membrane</keyword>
<dbReference type="EMBL" id="JAPCKK010000030">
    <property type="protein sequence ID" value="MDP4098784.1"/>
    <property type="molecule type" value="Genomic_DNA"/>
</dbReference>
<feature type="transmembrane region" description="Helical" evidence="8">
    <location>
        <begin position="280"/>
        <end position="297"/>
    </location>
</feature>
<evidence type="ECO:0000256" key="5">
    <source>
        <dbReference type="ARBA" id="ARBA00022692"/>
    </source>
</evidence>
<evidence type="ECO:0000313" key="9">
    <source>
        <dbReference type="EMBL" id="MDP4098784.1"/>
    </source>
</evidence>
<evidence type="ECO:0000256" key="2">
    <source>
        <dbReference type="ARBA" id="ARBA00007935"/>
    </source>
</evidence>
<accession>A0ABT9FVV3</accession>
<evidence type="ECO:0000256" key="1">
    <source>
        <dbReference type="ARBA" id="ARBA00004651"/>
    </source>
</evidence>
<keyword evidence="5 8" id="KW-0812">Transmembrane</keyword>
<dbReference type="PANTHER" id="PTHR30472:SF68">
    <property type="entry name" value="FERRICHROME TRANSPORT SYSTEM PERMEASE PROTEIN FHUB"/>
    <property type="match status" value="1"/>
</dbReference>
<feature type="transmembrane region" description="Helical" evidence="8">
    <location>
        <begin position="154"/>
        <end position="175"/>
    </location>
</feature>
<evidence type="ECO:0000313" key="10">
    <source>
        <dbReference type="Proteomes" id="UP001241848"/>
    </source>
</evidence>
<dbReference type="PANTHER" id="PTHR30472">
    <property type="entry name" value="FERRIC ENTEROBACTIN TRANSPORT SYSTEM PERMEASE PROTEIN"/>
    <property type="match status" value="1"/>
</dbReference>
<dbReference type="RefSeq" id="WP_305756396.1">
    <property type="nucleotide sequence ID" value="NZ_JAPCKK010000030.1"/>
</dbReference>
<keyword evidence="6 8" id="KW-1133">Transmembrane helix</keyword>
<feature type="transmembrane region" description="Helical" evidence="8">
    <location>
        <begin position="195"/>
        <end position="214"/>
    </location>
</feature>
<comment type="subcellular location">
    <subcellularLocation>
        <location evidence="1">Cell membrane</location>
        <topology evidence="1">Multi-pass membrane protein</topology>
    </subcellularLocation>
</comment>
<evidence type="ECO:0000256" key="4">
    <source>
        <dbReference type="ARBA" id="ARBA00022475"/>
    </source>
</evidence>
<feature type="transmembrane region" description="Helical" evidence="8">
    <location>
        <begin position="60"/>
        <end position="86"/>
    </location>
</feature>
<feature type="transmembrane region" description="Helical" evidence="8">
    <location>
        <begin position="98"/>
        <end position="117"/>
    </location>
</feature>
<keyword evidence="3" id="KW-0813">Transport</keyword>
<dbReference type="Gene3D" id="1.10.3470.10">
    <property type="entry name" value="ABC transporter involved in vitamin B12 uptake, BtuC"/>
    <property type="match status" value="1"/>
</dbReference>
<dbReference type="Proteomes" id="UP001241848">
    <property type="component" value="Unassembled WGS sequence"/>
</dbReference>
<evidence type="ECO:0000256" key="7">
    <source>
        <dbReference type="ARBA" id="ARBA00023136"/>
    </source>
</evidence>
<organism evidence="9 10">
    <name type="scientific">Paenibacillus zeirhizosphaerae</name>
    <dbReference type="NCBI Taxonomy" id="2987519"/>
    <lineage>
        <taxon>Bacteria</taxon>
        <taxon>Bacillati</taxon>
        <taxon>Bacillota</taxon>
        <taxon>Bacilli</taxon>
        <taxon>Bacillales</taxon>
        <taxon>Paenibacillaceae</taxon>
        <taxon>Paenibacillus</taxon>
    </lineage>
</organism>
<feature type="transmembrane region" description="Helical" evidence="8">
    <location>
        <begin position="241"/>
        <end position="268"/>
    </location>
</feature>
<dbReference type="InterPro" id="IPR000522">
    <property type="entry name" value="ABC_transptr_permease_BtuC"/>
</dbReference>
<dbReference type="SUPFAM" id="SSF81345">
    <property type="entry name" value="ABC transporter involved in vitamin B12 uptake, BtuC"/>
    <property type="match status" value="1"/>
</dbReference>
<comment type="similarity">
    <text evidence="2">Belongs to the binding-protein-dependent transport system permease family. FecCD subfamily.</text>
</comment>
<proteinExistence type="inferred from homology"/>
<protein>
    <submittedName>
        <fullName evidence="9">Iron ABC transporter permease</fullName>
    </submittedName>
</protein>
<reference evidence="9 10" key="1">
    <citation type="submission" date="2022-10" db="EMBL/GenBank/DDBJ databases">
        <title>Paenibacillus description and whole genome data of maize root bacterial community.</title>
        <authorList>
            <person name="Marton D."/>
            <person name="Farkas M."/>
            <person name="Cserhati M."/>
        </authorList>
    </citation>
    <scope>NUCLEOTIDE SEQUENCE [LARGE SCALE GENOMIC DNA]</scope>
    <source>
        <strain evidence="9 10">P96</strain>
    </source>
</reference>
<sequence>MNENKGFRKKISWKLFIIGLFLILAILSVMISLGFGAVSVDVRSILSILFGGTDSEYYTIIWNIRLPRTLVAVFVGINLALSGALLQGVMRNPMADPHIIGVSSGAGLFGTTMLLVFPAFSHLLIPIAFLGALASALLIYLLAWDKGVSPMRIILAGVAASAFLNSGVSALYTFYSDRIQGAVSFMVGNLSAKSWGHVEIIVPYSLIGVTLALLSAQRMNVLLLGDAESKSLGLNTEGYRLWFIAISALLAASAISIVGLLGFVGLIVPHAARLIVGNDYRILLPASALLGVTVLCLSDTIGRVAFAPIELPVGIIMGVIGAPFFLYLLRKKRTI</sequence>
<evidence type="ECO:0000256" key="8">
    <source>
        <dbReference type="SAM" id="Phobius"/>
    </source>
</evidence>
<evidence type="ECO:0000256" key="6">
    <source>
        <dbReference type="ARBA" id="ARBA00022989"/>
    </source>
</evidence>
<feature type="transmembrane region" description="Helical" evidence="8">
    <location>
        <begin position="123"/>
        <end position="142"/>
    </location>
</feature>
<keyword evidence="10" id="KW-1185">Reference proteome</keyword>
<dbReference type="Pfam" id="PF01032">
    <property type="entry name" value="FecCD"/>
    <property type="match status" value="1"/>
</dbReference>